<evidence type="ECO:0000256" key="1">
    <source>
        <dbReference type="SAM" id="Phobius"/>
    </source>
</evidence>
<dbReference type="EMBL" id="QJUI01000003">
    <property type="protein sequence ID" value="TBU82704.1"/>
    <property type="molecule type" value="Genomic_DNA"/>
</dbReference>
<organism evidence="2 3">
    <name type="scientific">Phytopseudomonas daroniae</name>
    <dbReference type="NCBI Taxonomy" id="2487519"/>
    <lineage>
        <taxon>Bacteria</taxon>
        <taxon>Pseudomonadati</taxon>
        <taxon>Pseudomonadota</taxon>
        <taxon>Gammaproteobacteria</taxon>
        <taxon>Pseudomonadales</taxon>
        <taxon>Pseudomonadaceae</taxon>
        <taxon>Phytopseudomonas</taxon>
    </lineage>
</organism>
<keyword evidence="1" id="KW-0472">Membrane</keyword>
<reference evidence="2 3" key="1">
    <citation type="submission" date="2018-06" db="EMBL/GenBank/DDBJ databases">
        <title>Three novel Pseudomonas species isolated from symptomatic oak.</title>
        <authorList>
            <person name="Bueno-Gonzalez V."/>
            <person name="Brady C."/>
        </authorList>
    </citation>
    <scope>NUCLEOTIDE SEQUENCE [LARGE SCALE GENOMIC DNA]</scope>
    <source>
        <strain evidence="2 3">P9A</strain>
    </source>
</reference>
<gene>
    <name evidence="2" type="ORF">DNK06_03875</name>
</gene>
<keyword evidence="3" id="KW-1185">Reference proteome</keyword>
<sequence length="128" mass="14457">MGAVAILAFSSGIGWLMLCAIAPLLYAMAGLFWYPIMEWRLQRTTVVIGHDAIACNGHPFAYRDVLALSYRRQGTYGRQLRLKGRQRAHAIALHHYDLPAPLNDELLLTLLARRVLEANPKALIDIRY</sequence>
<accession>A0A4V2KB42</accession>
<dbReference type="Proteomes" id="UP000292302">
    <property type="component" value="Unassembled WGS sequence"/>
</dbReference>
<evidence type="ECO:0000313" key="2">
    <source>
        <dbReference type="EMBL" id="TBU82704.1"/>
    </source>
</evidence>
<keyword evidence="1" id="KW-0812">Transmembrane</keyword>
<keyword evidence="1" id="KW-1133">Transmembrane helix</keyword>
<evidence type="ECO:0000313" key="3">
    <source>
        <dbReference type="Proteomes" id="UP000292302"/>
    </source>
</evidence>
<name>A0A4V2KB42_9GAMM</name>
<proteinExistence type="predicted"/>
<dbReference type="AlphaFoldDB" id="A0A4V2KB42"/>
<protein>
    <submittedName>
        <fullName evidence="2">Uncharacterized protein</fullName>
    </submittedName>
</protein>
<feature type="transmembrane region" description="Helical" evidence="1">
    <location>
        <begin position="12"/>
        <end position="34"/>
    </location>
</feature>
<comment type="caution">
    <text evidence="2">The sequence shown here is derived from an EMBL/GenBank/DDBJ whole genome shotgun (WGS) entry which is preliminary data.</text>
</comment>